<name>A0A3L6RJB0_PANMI</name>
<dbReference type="PANTHER" id="PTHR10353:SF29">
    <property type="entry name" value="BETA-GLUCOSIDASE 11"/>
    <property type="match status" value="1"/>
</dbReference>
<proteinExistence type="inferred from homology"/>
<evidence type="ECO:0000313" key="4">
    <source>
        <dbReference type="Proteomes" id="UP000275267"/>
    </source>
</evidence>
<evidence type="ECO:0000256" key="1">
    <source>
        <dbReference type="ARBA" id="ARBA00010838"/>
    </source>
</evidence>
<comment type="caution">
    <text evidence="3">The sequence shown here is derived from an EMBL/GenBank/DDBJ whole genome shotgun (WGS) entry which is preliminary data.</text>
</comment>
<sequence>MKKQLRQNRKEMLSYTQKGVVGMNLCSFWNYPFSSSSADVAATQRSLDFMIGWIAGSRLPKFTKEQSEMIRGTADFIGINHYTSVYVSVRSNSADTGLRDYNGDMAATFRGKFHLECKQAISVDMT</sequence>
<dbReference type="SUPFAM" id="SSF51445">
    <property type="entry name" value="(Trans)glycosidases"/>
    <property type="match status" value="1"/>
</dbReference>
<comment type="similarity">
    <text evidence="1 2">Belongs to the glycosyl hydrolase 1 family.</text>
</comment>
<dbReference type="Gene3D" id="3.20.20.80">
    <property type="entry name" value="Glycosidases"/>
    <property type="match status" value="1"/>
</dbReference>
<dbReference type="AlphaFoldDB" id="A0A3L6RJB0"/>
<gene>
    <name evidence="3" type="ORF">C2845_PM13G22560</name>
</gene>
<protein>
    <submittedName>
        <fullName evidence="3">Beta-glucosidase 22-like</fullName>
    </submittedName>
</protein>
<reference evidence="4" key="1">
    <citation type="journal article" date="2019" name="Nat. Commun.">
        <title>The genome of broomcorn millet.</title>
        <authorList>
            <person name="Zou C."/>
            <person name="Miki D."/>
            <person name="Li D."/>
            <person name="Tang Q."/>
            <person name="Xiao L."/>
            <person name="Rajput S."/>
            <person name="Deng P."/>
            <person name="Jia W."/>
            <person name="Huang R."/>
            <person name="Zhang M."/>
            <person name="Sun Y."/>
            <person name="Hu J."/>
            <person name="Fu X."/>
            <person name="Schnable P.S."/>
            <person name="Li F."/>
            <person name="Zhang H."/>
            <person name="Feng B."/>
            <person name="Zhu X."/>
            <person name="Liu R."/>
            <person name="Schnable J.C."/>
            <person name="Zhu J.-K."/>
            <person name="Zhang H."/>
        </authorList>
    </citation>
    <scope>NUCLEOTIDE SEQUENCE [LARGE SCALE GENOMIC DNA]</scope>
</reference>
<dbReference type="EMBL" id="PQIB02000008">
    <property type="protein sequence ID" value="RLN04473.1"/>
    <property type="molecule type" value="Genomic_DNA"/>
</dbReference>
<dbReference type="InterPro" id="IPR001360">
    <property type="entry name" value="Glyco_hydro_1"/>
</dbReference>
<keyword evidence="4" id="KW-1185">Reference proteome</keyword>
<dbReference type="GO" id="GO:0008422">
    <property type="term" value="F:beta-glucosidase activity"/>
    <property type="evidence" value="ECO:0007669"/>
    <property type="project" value="TreeGrafter"/>
</dbReference>
<dbReference type="InterPro" id="IPR017853">
    <property type="entry name" value="GH"/>
</dbReference>
<dbReference type="PANTHER" id="PTHR10353">
    <property type="entry name" value="GLYCOSYL HYDROLASE"/>
    <property type="match status" value="1"/>
</dbReference>
<dbReference type="GO" id="GO:0005975">
    <property type="term" value="P:carbohydrate metabolic process"/>
    <property type="evidence" value="ECO:0007669"/>
    <property type="project" value="InterPro"/>
</dbReference>
<evidence type="ECO:0000313" key="3">
    <source>
        <dbReference type="EMBL" id="RLN04473.1"/>
    </source>
</evidence>
<dbReference type="Proteomes" id="UP000275267">
    <property type="component" value="Unassembled WGS sequence"/>
</dbReference>
<organism evidence="3 4">
    <name type="scientific">Panicum miliaceum</name>
    <name type="common">Proso millet</name>
    <name type="synonym">Broomcorn millet</name>
    <dbReference type="NCBI Taxonomy" id="4540"/>
    <lineage>
        <taxon>Eukaryota</taxon>
        <taxon>Viridiplantae</taxon>
        <taxon>Streptophyta</taxon>
        <taxon>Embryophyta</taxon>
        <taxon>Tracheophyta</taxon>
        <taxon>Spermatophyta</taxon>
        <taxon>Magnoliopsida</taxon>
        <taxon>Liliopsida</taxon>
        <taxon>Poales</taxon>
        <taxon>Poaceae</taxon>
        <taxon>PACMAD clade</taxon>
        <taxon>Panicoideae</taxon>
        <taxon>Panicodae</taxon>
        <taxon>Paniceae</taxon>
        <taxon>Panicinae</taxon>
        <taxon>Panicum</taxon>
        <taxon>Panicum sect. Panicum</taxon>
    </lineage>
</organism>
<accession>A0A3L6RJB0</accession>
<dbReference type="Pfam" id="PF00232">
    <property type="entry name" value="Glyco_hydro_1"/>
    <property type="match status" value="1"/>
</dbReference>
<dbReference type="OrthoDB" id="65569at2759"/>
<dbReference type="STRING" id="4540.A0A3L6RJB0"/>
<evidence type="ECO:0000256" key="2">
    <source>
        <dbReference type="RuleBase" id="RU003690"/>
    </source>
</evidence>